<dbReference type="Gene3D" id="2.60.40.1170">
    <property type="entry name" value="Mu homology domain, subdomain B"/>
    <property type="match status" value="3"/>
</dbReference>
<keyword evidence="6" id="KW-0968">Cytoplasmic vesicle</keyword>
<dbReference type="GO" id="GO:0006886">
    <property type="term" value="P:intracellular protein transport"/>
    <property type="evidence" value="ECO:0007669"/>
    <property type="project" value="UniProtKB-UniRule"/>
</dbReference>
<proteinExistence type="inferred from homology"/>
<evidence type="ECO:0000256" key="7">
    <source>
        <dbReference type="PIRNR" id="PIRNR005992"/>
    </source>
</evidence>
<comment type="subcellular location">
    <subcellularLocation>
        <location evidence="1">Cytoplasmic vesicle</location>
        <location evidence="1">Clathrin-coated vesicle membrane</location>
    </subcellularLocation>
</comment>
<dbReference type="InterPro" id="IPR011012">
    <property type="entry name" value="Longin-like_dom_sf"/>
</dbReference>
<dbReference type="PROSITE" id="PS00991">
    <property type="entry name" value="CLAT_ADAPTOR_M_2"/>
    <property type="match status" value="1"/>
</dbReference>
<accession>F2UQM5</accession>
<evidence type="ECO:0000256" key="1">
    <source>
        <dbReference type="ARBA" id="ARBA00004640"/>
    </source>
</evidence>
<dbReference type="FunFam" id="3.30.450.60:FF:000006">
    <property type="entry name" value="AP-1 complex subunit mu-1 isoform 1"/>
    <property type="match status" value="1"/>
</dbReference>
<keyword evidence="4 7" id="KW-0653">Protein transport</keyword>
<evidence type="ECO:0000256" key="4">
    <source>
        <dbReference type="ARBA" id="ARBA00022927"/>
    </source>
</evidence>
<dbReference type="InterPro" id="IPR028565">
    <property type="entry name" value="MHD"/>
</dbReference>
<dbReference type="InParanoid" id="F2UQM5"/>
<keyword evidence="10" id="KW-1185">Reference proteome</keyword>
<dbReference type="GO" id="GO:0030665">
    <property type="term" value="C:clathrin-coated vesicle membrane"/>
    <property type="evidence" value="ECO:0007669"/>
    <property type="project" value="UniProtKB-SubCell"/>
</dbReference>
<dbReference type="GO" id="GO:0030131">
    <property type="term" value="C:clathrin adaptor complex"/>
    <property type="evidence" value="ECO:0007669"/>
    <property type="project" value="UniProtKB-UniRule"/>
</dbReference>
<dbReference type="Gene3D" id="3.30.450.60">
    <property type="match status" value="1"/>
</dbReference>
<evidence type="ECO:0000313" key="10">
    <source>
        <dbReference type="Proteomes" id="UP000007799"/>
    </source>
</evidence>
<evidence type="ECO:0000256" key="5">
    <source>
        <dbReference type="ARBA" id="ARBA00023136"/>
    </source>
</evidence>
<evidence type="ECO:0000256" key="2">
    <source>
        <dbReference type="ARBA" id="ARBA00005324"/>
    </source>
</evidence>
<dbReference type="OMA" id="KPLIWCD"/>
<dbReference type="InterPro" id="IPR036168">
    <property type="entry name" value="AP2_Mu_C_sf"/>
</dbReference>
<dbReference type="STRING" id="946362.F2UQM5"/>
<dbReference type="OrthoDB" id="10259133at2759"/>
<dbReference type="Proteomes" id="UP000007799">
    <property type="component" value="Unassembled WGS sequence"/>
</dbReference>
<evidence type="ECO:0000259" key="8">
    <source>
        <dbReference type="PROSITE" id="PS51072"/>
    </source>
</evidence>
<dbReference type="CDD" id="cd14835">
    <property type="entry name" value="AP1_Mu_N"/>
    <property type="match status" value="1"/>
</dbReference>
<dbReference type="AlphaFoldDB" id="F2UQM5"/>
<dbReference type="Pfam" id="PF00928">
    <property type="entry name" value="Adap_comp_sub"/>
    <property type="match status" value="1"/>
</dbReference>
<dbReference type="eggNOG" id="KOG0937">
    <property type="taxonomic scope" value="Eukaryota"/>
</dbReference>
<dbReference type="GeneID" id="16069081"/>
<gene>
    <name evidence="9" type="ORF">PTSG_10212</name>
</gene>
<feature type="domain" description="MHD" evidence="8">
    <location>
        <begin position="168"/>
        <end position="406"/>
    </location>
</feature>
<evidence type="ECO:0000256" key="6">
    <source>
        <dbReference type="ARBA" id="ARBA00023329"/>
    </source>
</evidence>
<dbReference type="PROSITE" id="PS51072">
    <property type="entry name" value="MHD"/>
    <property type="match status" value="1"/>
</dbReference>
<comment type="similarity">
    <text evidence="2 7">Belongs to the adaptor complexes medium subunit family.</text>
</comment>
<dbReference type="SUPFAM" id="SSF49447">
    <property type="entry name" value="Second domain of Mu2 adaptin subunit (ap50) of ap2 adaptor"/>
    <property type="match status" value="1"/>
</dbReference>
<evidence type="ECO:0000313" key="9">
    <source>
        <dbReference type="EMBL" id="EGD79930.1"/>
    </source>
</evidence>
<reference evidence="9" key="1">
    <citation type="submission" date="2009-08" db="EMBL/GenBank/DDBJ databases">
        <title>Annotation of Salpingoeca rosetta.</title>
        <authorList>
            <consortium name="The Broad Institute Genome Sequencing Platform"/>
            <person name="Russ C."/>
            <person name="Cuomo C."/>
            <person name="Burger G."/>
            <person name="Gray M.W."/>
            <person name="Holland P.W.H."/>
            <person name="King N."/>
            <person name="Lang F.B.F."/>
            <person name="Roger A.J."/>
            <person name="Ruiz-Trillo I."/>
            <person name="Young S.K."/>
            <person name="Zeng Q."/>
            <person name="Gargeya S."/>
            <person name="Alvarado L."/>
            <person name="Berlin A."/>
            <person name="Chapman S.B."/>
            <person name="Chen Z."/>
            <person name="Freedman E."/>
            <person name="Gellesch M."/>
            <person name="Goldberg J."/>
            <person name="Griggs A."/>
            <person name="Gujja S."/>
            <person name="Heilman E."/>
            <person name="Heiman D."/>
            <person name="Howarth C."/>
            <person name="Mehta T."/>
            <person name="Neiman D."/>
            <person name="Pearson M."/>
            <person name="Roberts A."/>
            <person name="Saif S."/>
            <person name="Shea T."/>
            <person name="Shenoy N."/>
            <person name="Sisk P."/>
            <person name="Stolte C."/>
            <person name="Sykes S."/>
            <person name="White J."/>
            <person name="Yandava C."/>
            <person name="Haas B."/>
            <person name="Nusbaum C."/>
            <person name="Birren B."/>
        </authorList>
    </citation>
    <scope>NUCLEOTIDE SEQUENCE [LARGE SCALE GENOMIC DNA]</scope>
    <source>
        <strain evidence="9">ATCC 50818</strain>
    </source>
</reference>
<name>F2UQM5_SALR5</name>
<dbReference type="PROSITE" id="PS00990">
    <property type="entry name" value="CLAT_ADAPTOR_M_1"/>
    <property type="match status" value="1"/>
</dbReference>
<dbReference type="FunCoup" id="F2UQM5">
    <property type="interactions" value="1578"/>
</dbReference>
<dbReference type="KEGG" id="sre:PTSG_10212"/>
<dbReference type="InterPro" id="IPR022775">
    <property type="entry name" value="AP_mu_sigma_su"/>
</dbReference>
<protein>
    <submittedName>
        <fullName evidence="9">Clathrin associated protein AP47</fullName>
    </submittedName>
</protein>
<dbReference type="EMBL" id="GL832989">
    <property type="protein sequence ID" value="EGD79930.1"/>
    <property type="molecule type" value="Genomic_DNA"/>
</dbReference>
<organism evidence="10">
    <name type="scientific">Salpingoeca rosetta (strain ATCC 50818 / BSB-021)</name>
    <dbReference type="NCBI Taxonomy" id="946362"/>
    <lineage>
        <taxon>Eukaryota</taxon>
        <taxon>Choanoflagellata</taxon>
        <taxon>Craspedida</taxon>
        <taxon>Salpingoecidae</taxon>
        <taxon>Salpingoeca</taxon>
    </lineage>
</organism>
<keyword evidence="5" id="KW-0472">Membrane</keyword>
<keyword evidence="3 7" id="KW-0813">Transport</keyword>
<dbReference type="PANTHER" id="PTHR10529">
    <property type="entry name" value="AP COMPLEX SUBUNIT MU"/>
    <property type="match status" value="1"/>
</dbReference>
<dbReference type="GO" id="GO:0016192">
    <property type="term" value="P:vesicle-mediated transport"/>
    <property type="evidence" value="ECO:0007669"/>
    <property type="project" value="InterPro"/>
</dbReference>
<dbReference type="RefSeq" id="XP_004988551.1">
    <property type="nucleotide sequence ID" value="XM_004988494.1"/>
</dbReference>
<sequence length="408" mass="47034">MSASAVYILDIKGKVLISRDYRGDLPWNCIDKFLPLVMEAEEESNPTPIVQAEDVTFMYIKHENLYVVATSKKNANAALVFVFLHKLVEVFTAYFKVLEEESIRDNFVIIYELLDELMDFGYPQYTEAQILKEYITQTGRKLEVAAPKPPIAVTNAVSWRSEGIKHRKNEVFLDVVESVNLLVSARGHVLHSDIVGSVQMRVYLSGMPELRLGLNDKILFESSGRRKGKAVELEDVKFHQCVRLSRFENDRTISFIPPDGEFELMSYRLSQNVKPLIWIEPVIERHSHSRVEYLIKVCLRLLCRVCVCVWVVSTGSCKYSPETSSIVWTIKQFPGGHEFFMRAHFNLPSVESEEVEQRPPIQVQFEIPYFTTSGVQVRYLKVVEKSGYQALPWVRYITKNGDYQVRTM</sequence>
<dbReference type="InterPro" id="IPR018240">
    <property type="entry name" value="Clathrin_mu_CS"/>
</dbReference>
<dbReference type="PRINTS" id="PR00314">
    <property type="entry name" value="CLATHRINADPT"/>
</dbReference>
<evidence type="ECO:0000256" key="3">
    <source>
        <dbReference type="ARBA" id="ARBA00022448"/>
    </source>
</evidence>
<dbReference type="PIRSF" id="PIRSF005992">
    <property type="entry name" value="Clathrin_mu"/>
    <property type="match status" value="1"/>
</dbReference>
<dbReference type="Pfam" id="PF01217">
    <property type="entry name" value="Clat_adaptor_s"/>
    <property type="match status" value="1"/>
</dbReference>
<dbReference type="InterPro" id="IPR050431">
    <property type="entry name" value="Adaptor_comp_med_subunit"/>
</dbReference>
<dbReference type="InterPro" id="IPR001392">
    <property type="entry name" value="Clathrin_mu"/>
</dbReference>
<dbReference type="SUPFAM" id="SSF64356">
    <property type="entry name" value="SNARE-like"/>
    <property type="match status" value="1"/>
</dbReference>